<gene>
    <name evidence="4" type="ORF">EDWATA_01405</name>
</gene>
<protein>
    <submittedName>
        <fullName evidence="4">Ion channel</fullName>
    </submittedName>
</protein>
<feature type="transmembrane region" description="Helical" evidence="2">
    <location>
        <begin position="64"/>
        <end position="84"/>
    </location>
</feature>
<dbReference type="SUPFAM" id="SSF81324">
    <property type="entry name" value="Voltage-gated potassium channels"/>
    <property type="match status" value="1"/>
</dbReference>
<dbReference type="HOGENOM" id="CLU_089632_0_0_6"/>
<evidence type="ECO:0000256" key="2">
    <source>
        <dbReference type="SAM" id="Phobius"/>
    </source>
</evidence>
<dbReference type="Gene3D" id="1.10.287.70">
    <property type="match status" value="1"/>
</dbReference>
<feature type="region of interest" description="Disordered" evidence="1">
    <location>
        <begin position="248"/>
        <end position="275"/>
    </location>
</feature>
<evidence type="ECO:0000313" key="5">
    <source>
        <dbReference type="Proteomes" id="UP000003692"/>
    </source>
</evidence>
<dbReference type="InterPro" id="IPR013099">
    <property type="entry name" value="K_chnl_dom"/>
</dbReference>
<feature type="transmembrane region" description="Helical" evidence="2">
    <location>
        <begin position="214"/>
        <end position="234"/>
    </location>
</feature>
<sequence>MPGRIEACCLFIRLLARWVIMHGTKPQRHHIPLRVKAEQHQFGWLFASLIGVFFINLIPNIGDLQIKSLICLTLQGIAGFNVVLRRYRKFVTVPIIVNIVIFLFFPHSVPFVVLGKMLYLYFFTLVTIAVVRKVILATRVDIEVLLAALSGFLLIGYIGLFIFSSIEVLHPGSFKGIGGDQQQMFNDLFYYSFISILTVGYGDIVAVSWPARNATILVVLLGYIYSLVFIARIVSDFPKLAPLCGKEEEEEKEANADTEALPQNKRARRARRRKH</sequence>
<feature type="transmembrane region" description="Helical" evidence="2">
    <location>
        <begin position="42"/>
        <end position="58"/>
    </location>
</feature>
<proteinExistence type="predicted"/>
<feature type="compositionally biased region" description="Basic residues" evidence="1">
    <location>
        <begin position="265"/>
        <end position="275"/>
    </location>
</feature>
<comment type="caution">
    <text evidence="4">The sequence shown here is derived from an EMBL/GenBank/DDBJ whole genome shotgun (WGS) entry which is preliminary data.</text>
</comment>
<dbReference type="AlphaFoldDB" id="D4F3U0"/>
<dbReference type="Proteomes" id="UP000003692">
    <property type="component" value="Unassembled WGS sequence"/>
</dbReference>
<evidence type="ECO:0000313" key="4">
    <source>
        <dbReference type="EMBL" id="EFE23578.1"/>
    </source>
</evidence>
<dbReference type="Pfam" id="PF07885">
    <property type="entry name" value="Ion_trans_2"/>
    <property type="match status" value="1"/>
</dbReference>
<feature type="transmembrane region" description="Helical" evidence="2">
    <location>
        <begin position="188"/>
        <end position="207"/>
    </location>
</feature>
<keyword evidence="2" id="KW-0812">Transmembrane</keyword>
<feature type="transmembrane region" description="Helical" evidence="2">
    <location>
        <begin position="118"/>
        <end position="137"/>
    </location>
</feature>
<keyword evidence="2" id="KW-0472">Membrane</keyword>
<evidence type="ECO:0000259" key="3">
    <source>
        <dbReference type="Pfam" id="PF07885"/>
    </source>
</evidence>
<feature type="transmembrane region" description="Helical" evidence="2">
    <location>
        <begin position="144"/>
        <end position="168"/>
    </location>
</feature>
<feature type="domain" description="Potassium channel" evidence="3">
    <location>
        <begin position="183"/>
        <end position="234"/>
    </location>
</feature>
<dbReference type="EMBL" id="ADGK01000071">
    <property type="protein sequence ID" value="EFE23578.1"/>
    <property type="molecule type" value="Genomic_DNA"/>
</dbReference>
<evidence type="ECO:0000256" key="1">
    <source>
        <dbReference type="SAM" id="MobiDB-lite"/>
    </source>
</evidence>
<accession>D4F3U0</accession>
<keyword evidence="2" id="KW-1133">Transmembrane helix</keyword>
<reference evidence="4 5" key="1">
    <citation type="submission" date="2010-02" db="EMBL/GenBank/DDBJ databases">
        <authorList>
            <person name="Weinstock G."/>
            <person name="Sodergren E."/>
            <person name="Clifton S."/>
            <person name="Fulton L."/>
            <person name="Fulton B."/>
            <person name="Courtney L."/>
            <person name="Fronick C."/>
            <person name="Harrison M."/>
            <person name="Strong C."/>
            <person name="Farmer C."/>
            <person name="Delahaunty K."/>
            <person name="Markovic C."/>
            <person name="Hall O."/>
            <person name="Minx P."/>
            <person name="Tomlinson C."/>
            <person name="Mitreva M."/>
            <person name="Nelson J."/>
            <person name="Hou S."/>
            <person name="Wollam A."/>
            <person name="Pepin K.H."/>
            <person name="Johnson M."/>
            <person name="Bhonagiri V."/>
            <person name="Zhang X."/>
            <person name="Suruliraj S."/>
            <person name="Warren W."/>
            <person name="Chinwalla A."/>
            <person name="Mardis E.R."/>
            <person name="Wilson R.K."/>
        </authorList>
    </citation>
    <scope>NUCLEOTIDE SEQUENCE [LARGE SCALE GENOMIC DNA]</scope>
    <source>
        <strain evidence="4 5">ATCC 23685</strain>
    </source>
</reference>
<feature type="transmembrane region" description="Helical" evidence="2">
    <location>
        <begin position="91"/>
        <end position="112"/>
    </location>
</feature>
<name>D4F3U0_EDWTA</name>
<organism evidence="4 5">
    <name type="scientific">Edwardsiella tarda ATCC 23685</name>
    <dbReference type="NCBI Taxonomy" id="500638"/>
    <lineage>
        <taxon>Bacteria</taxon>
        <taxon>Pseudomonadati</taxon>
        <taxon>Pseudomonadota</taxon>
        <taxon>Gammaproteobacteria</taxon>
        <taxon>Enterobacterales</taxon>
        <taxon>Hafniaceae</taxon>
        <taxon>Edwardsiella</taxon>
    </lineage>
</organism>